<accession>A0A9W6V8G9</accession>
<proteinExistence type="predicted"/>
<evidence type="ECO:0000313" key="2">
    <source>
        <dbReference type="Proteomes" id="UP001165042"/>
    </source>
</evidence>
<reference evidence="1" key="1">
    <citation type="submission" date="2023-02" db="EMBL/GenBank/DDBJ databases">
        <title>Actinokineospora globicatena NBRC 15670.</title>
        <authorList>
            <person name="Ichikawa N."/>
            <person name="Sato H."/>
            <person name="Tonouchi N."/>
        </authorList>
    </citation>
    <scope>NUCLEOTIDE SEQUENCE</scope>
    <source>
        <strain evidence="1">NBRC 15670</strain>
    </source>
</reference>
<gene>
    <name evidence="1" type="ORF">Aglo03_31430</name>
</gene>
<protein>
    <submittedName>
        <fullName evidence="1">Uncharacterized protein</fullName>
    </submittedName>
</protein>
<dbReference type="EMBL" id="BSSD01000004">
    <property type="protein sequence ID" value="GLW92327.1"/>
    <property type="molecule type" value="Genomic_DNA"/>
</dbReference>
<sequence length="634" mass="69229">MRNQSIYNSRCLISGAMDASPAAANEPTPLPLAELTPQFSCTFLRHVGNDAAESFDELVRFVRESASAPGRAISVAVPFEDRRTGDDVIDEVGPLAELGIDDLHLLVRKVERPAGWIPREAGINDLENELVLTVRRGDLILINGPAPTTSQLRKWIDKTLSPYRFLPPEVVAGTFPGDGRVLWLRGIHRRRTTKADTKTLGGMRVQDTLNPVDDGTYVVSAAKVAYDPGDQNSVVRDQITFSPTRSRISWKRAGNLRVFLLAAAEIFDLLEKAQVGGNAAEPLSPSLAVVETDLSKVRGAYEVSVIDPDVLLGAPDGDEDQVAHAEGLLDVVLEVRPTENSARAVVDVGYEGAKVGSIAVRPVPTRDGFILKVSPTKDITHATDYQQILTDMQASTQLSVYYESGHVYRDGRILRDKVTSVPFRGVEFADFTGFAITSEKPKQHKGQSLHDAIAEPGDDSLFAWVAQRHTDGWLLCDDGAGEVADFLHLDNNGVLNVIHVKAAGNSTENREIAVTHFEQVVSQAEKSLDYLDNTTLVDHLTTRSGTAAAWHNGNRVPATTVIDQLRARVASDLTYVTIVQPHLYKPAYDAARTAADANTPTTNSRRLARLDNLFHTTRKSIIGRCDDLRIIGST</sequence>
<comment type="caution">
    <text evidence="1">The sequence shown here is derived from an EMBL/GenBank/DDBJ whole genome shotgun (WGS) entry which is preliminary data.</text>
</comment>
<evidence type="ECO:0000313" key="1">
    <source>
        <dbReference type="EMBL" id="GLW92327.1"/>
    </source>
</evidence>
<organism evidence="1 2">
    <name type="scientific">Actinokineospora globicatena</name>
    <dbReference type="NCBI Taxonomy" id="103729"/>
    <lineage>
        <taxon>Bacteria</taxon>
        <taxon>Bacillati</taxon>
        <taxon>Actinomycetota</taxon>
        <taxon>Actinomycetes</taxon>
        <taxon>Pseudonocardiales</taxon>
        <taxon>Pseudonocardiaceae</taxon>
        <taxon>Actinokineospora</taxon>
    </lineage>
</organism>
<dbReference type="AlphaFoldDB" id="A0A9W6V8G9"/>
<keyword evidence="2" id="KW-1185">Reference proteome</keyword>
<dbReference type="Proteomes" id="UP001165042">
    <property type="component" value="Unassembled WGS sequence"/>
</dbReference>
<name>A0A9W6V8G9_9PSEU</name>